<organism evidence="3 4">
    <name type="scientific">Amantichitinum ursilacus</name>
    <dbReference type="NCBI Taxonomy" id="857265"/>
    <lineage>
        <taxon>Bacteria</taxon>
        <taxon>Pseudomonadati</taxon>
        <taxon>Pseudomonadota</taxon>
        <taxon>Betaproteobacteria</taxon>
        <taxon>Neisseriales</taxon>
        <taxon>Chitinibacteraceae</taxon>
        <taxon>Amantichitinum</taxon>
    </lineage>
</organism>
<dbReference type="OrthoDB" id="480426at2"/>
<comment type="caution">
    <text evidence="3">The sequence shown here is derived from an EMBL/GenBank/DDBJ whole genome shotgun (WGS) entry which is preliminary data.</text>
</comment>
<feature type="region of interest" description="Disordered" evidence="1">
    <location>
        <begin position="25"/>
        <end position="78"/>
    </location>
</feature>
<evidence type="ECO:0000313" key="3">
    <source>
        <dbReference type="EMBL" id="KPC52775.1"/>
    </source>
</evidence>
<evidence type="ECO:0000256" key="1">
    <source>
        <dbReference type="SAM" id="MobiDB-lite"/>
    </source>
</evidence>
<evidence type="ECO:0008006" key="5">
    <source>
        <dbReference type="Google" id="ProtNLM"/>
    </source>
</evidence>
<gene>
    <name evidence="3" type="ORF">WG78_13045</name>
</gene>
<dbReference type="AlphaFoldDB" id="A0A0N0GNJ5"/>
<feature type="signal peptide" evidence="2">
    <location>
        <begin position="1"/>
        <end position="23"/>
    </location>
</feature>
<feature type="compositionally biased region" description="Gly residues" evidence="1">
    <location>
        <begin position="25"/>
        <end position="34"/>
    </location>
</feature>
<feature type="chain" id="PRO_5005849742" description="SCP domain-containing protein" evidence="2">
    <location>
        <begin position="24"/>
        <end position="372"/>
    </location>
</feature>
<feature type="compositionally biased region" description="Pro residues" evidence="1">
    <location>
        <begin position="62"/>
        <end position="72"/>
    </location>
</feature>
<evidence type="ECO:0000256" key="2">
    <source>
        <dbReference type="SAM" id="SignalP"/>
    </source>
</evidence>
<protein>
    <recommendedName>
        <fullName evidence="5">SCP domain-containing protein</fullName>
    </recommendedName>
</protein>
<sequence length="372" mass="37787">MTHNATNKTWLVLPIALILAACGGGGGGDDGSTSGGSSNNTTAGSTATPTPTPTASSGATPTPTPTATPTPTPSSADQTSFAAINTSNRSEVIARYQDGLVPLKATTFSWTGNVSTCTPGDTPLNYKNAEVRLVNYYRAMAGLPGNVTLSLDESARAQAAALMMDANDQLSHAPTTSWICYTAVGAAAAGKSNLALSSGALNSGVPGMGGIGGIGLYVGDAGVTSLGHRRWVLYSRLSAVGTGDTPSANALYVIDNVGPVYTPANGTPWPPAGYVPRPVASPSQQWSFSYPGADFSNSTVALTDDANNAIATSNVGKLDNGYGDNTFSWNISSSATGWDRSPGDTKINVTVGNVLIGGVARSFSYTVTFITP</sequence>
<keyword evidence="4" id="KW-1185">Reference proteome</keyword>
<accession>A0A0N0GNJ5</accession>
<name>A0A0N0GNJ5_9NEIS</name>
<reference evidence="3 4" key="1">
    <citation type="submission" date="2015-07" db="EMBL/GenBank/DDBJ databases">
        <title>Draft genome sequence of the Amantichitinum ursilacus IGB-41, a new chitin-degrading bacterium.</title>
        <authorList>
            <person name="Kirstahler P."/>
            <person name="Guenther M."/>
            <person name="Grumaz C."/>
            <person name="Rupp S."/>
            <person name="Zibek S."/>
            <person name="Sohn K."/>
        </authorList>
    </citation>
    <scope>NUCLEOTIDE SEQUENCE [LARGE SCALE GENOMIC DNA]</scope>
    <source>
        <strain evidence="3 4">IGB-41</strain>
    </source>
</reference>
<dbReference type="EMBL" id="LAQT01000009">
    <property type="protein sequence ID" value="KPC52775.1"/>
    <property type="molecule type" value="Genomic_DNA"/>
</dbReference>
<dbReference type="STRING" id="857265.WG78_13045"/>
<feature type="compositionally biased region" description="Low complexity" evidence="1">
    <location>
        <begin position="35"/>
        <end position="61"/>
    </location>
</feature>
<dbReference type="Proteomes" id="UP000037939">
    <property type="component" value="Unassembled WGS sequence"/>
</dbReference>
<evidence type="ECO:0000313" key="4">
    <source>
        <dbReference type="Proteomes" id="UP000037939"/>
    </source>
</evidence>
<keyword evidence="2" id="KW-0732">Signal</keyword>
<proteinExistence type="predicted"/>
<dbReference type="RefSeq" id="WP_053938243.1">
    <property type="nucleotide sequence ID" value="NZ_LAQT01000009.1"/>
</dbReference>